<dbReference type="InterPro" id="IPR013120">
    <property type="entry name" value="FAR_NAD-bd"/>
</dbReference>
<reference evidence="4 5" key="1">
    <citation type="submission" date="2016-07" db="EMBL/GenBank/DDBJ databases">
        <title>Pervasive Adenine N6-methylation of Active Genes in Fungi.</title>
        <authorList>
            <consortium name="DOE Joint Genome Institute"/>
            <person name="Mondo S.J."/>
            <person name="Dannebaum R.O."/>
            <person name="Kuo R.C."/>
            <person name="Labutti K."/>
            <person name="Haridas S."/>
            <person name="Kuo A."/>
            <person name="Salamov A."/>
            <person name="Ahrendt S.R."/>
            <person name="Lipzen A."/>
            <person name="Sullivan W."/>
            <person name="Andreopoulos W.B."/>
            <person name="Clum A."/>
            <person name="Lindquist E."/>
            <person name="Daum C."/>
            <person name="Ramamoorthy G.K."/>
            <person name="Gryganskyi A."/>
            <person name="Culley D."/>
            <person name="Magnuson J.K."/>
            <person name="James T.Y."/>
            <person name="O'Malley M.A."/>
            <person name="Stajich J.E."/>
            <person name="Spatafora J.W."/>
            <person name="Visel A."/>
            <person name="Grigoriev I.V."/>
        </authorList>
    </citation>
    <scope>NUCLEOTIDE SEQUENCE [LARGE SCALE GENOMIC DNA]</scope>
    <source>
        <strain evidence="4 5">CBS 129021</strain>
    </source>
</reference>
<dbReference type="InterPro" id="IPR010080">
    <property type="entry name" value="Thioester_reductase-like_dom"/>
</dbReference>
<dbReference type="Gene3D" id="1.10.1200.10">
    <property type="entry name" value="ACP-like"/>
    <property type="match status" value="1"/>
</dbReference>
<dbReference type="SMART" id="SM00823">
    <property type="entry name" value="PKS_PP"/>
    <property type="match status" value="1"/>
</dbReference>
<dbReference type="Proteomes" id="UP000193689">
    <property type="component" value="Unassembled WGS sequence"/>
</dbReference>
<dbReference type="Gene3D" id="3.40.50.12780">
    <property type="entry name" value="N-terminal domain of ligase-like"/>
    <property type="match status" value="1"/>
</dbReference>
<dbReference type="SUPFAM" id="SSF51735">
    <property type="entry name" value="NAD(P)-binding Rossmann-fold domains"/>
    <property type="match status" value="1"/>
</dbReference>
<proteinExistence type="predicted"/>
<dbReference type="AlphaFoldDB" id="A0A1Y2DAL4"/>
<dbReference type="PROSITE" id="PS50075">
    <property type="entry name" value="CARRIER"/>
    <property type="match status" value="1"/>
</dbReference>
<dbReference type="SUPFAM" id="SSF47336">
    <property type="entry name" value="ACP-like"/>
    <property type="match status" value="1"/>
</dbReference>
<dbReference type="InParanoid" id="A0A1Y2DAL4"/>
<dbReference type="GO" id="GO:0031177">
    <property type="term" value="F:phosphopantetheine binding"/>
    <property type="evidence" value="ECO:0007669"/>
    <property type="project" value="InterPro"/>
</dbReference>
<dbReference type="PANTHER" id="PTHR43439:SF2">
    <property type="entry name" value="ENZYME, PUTATIVE (JCVI)-RELATED"/>
    <property type="match status" value="1"/>
</dbReference>
<comment type="caution">
    <text evidence="4">The sequence shown here is derived from an EMBL/GenBank/DDBJ whole genome shotgun (WGS) entry which is preliminary data.</text>
</comment>
<dbReference type="SUPFAM" id="SSF56801">
    <property type="entry name" value="Acetyl-CoA synthetase-like"/>
    <property type="match status" value="1"/>
</dbReference>
<dbReference type="Pfam" id="PF00501">
    <property type="entry name" value="AMP-binding"/>
    <property type="match status" value="1"/>
</dbReference>
<evidence type="ECO:0000256" key="1">
    <source>
        <dbReference type="ARBA" id="ARBA00022450"/>
    </source>
</evidence>
<dbReference type="NCBIfam" id="TIGR01746">
    <property type="entry name" value="Thioester-redct"/>
    <property type="match status" value="1"/>
</dbReference>
<dbReference type="Pfam" id="PF23562">
    <property type="entry name" value="AMP-binding_C_3"/>
    <property type="match status" value="1"/>
</dbReference>
<dbReference type="Pfam" id="PF07993">
    <property type="entry name" value="NAD_binding_4"/>
    <property type="match status" value="1"/>
</dbReference>
<evidence type="ECO:0000259" key="3">
    <source>
        <dbReference type="PROSITE" id="PS50075"/>
    </source>
</evidence>
<dbReference type="OrthoDB" id="429813at2759"/>
<dbReference type="InterPro" id="IPR042099">
    <property type="entry name" value="ANL_N_sf"/>
</dbReference>
<dbReference type="InterPro" id="IPR051414">
    <property type="entry name" value="Adenylate-forming_Reductase"/>
</dbReference>
<dbReference type="InterPro" id="IPR009081">
    <property type="entry name" value="PP-bd_ACP"/>
</dbReference>
<dbReference type="InterPro" id="IPR020806">
    <property type="entry name" value="PKS_PP-bd"/>
</dbReference>
<protein>
    <recommendedName>
        <fullName evidence="3">Carrier domain-containing protein</fullName>
    </recommendedName>
</protein>
<evidence type="ECO:0000256" key="2">
    <source>
        <dbReference type="ARBA" id="ARBA00022553"/>
    </source>
</evidence>
<keyword evidence="5" id="KW-1185">Reference proteome</keyword>
<dbReference type="EMBL" id="MCFJ01000023">
    <property type="protein sequence ID" value="ORY56310.1"/>
    <property type="molecule type" value="Genomic_DNA"/>
</dbReference>
<keyword evidence="1" id="KW-0596">Phosphopantetheine</keyword>
<sequence length="1051" mass="115553">MAQSQDICIDHVIRRLANTHTDTVLLSYPSLEGHYDNYTGEGLKDVTDAAISALPSWLKDIARNGGAREASEVVVGVVGVSNLECYIAFLSLQRLGITTMLMSPRLADQGFAHLIRTLGCKIVMASGASLEVLARVRDSAQLDVEIIPMVEVKELKNYRHDKIDEIRALDPRNDDETPGIIIHTGGTTGLPKPVKLRSAVWIRQAIAVTYRLLFNFDMLSTLPIFHSFGLATMIRCLTTGRRLSLLHASRPITVSSIIAGLDKTQAMALATVPYILKFFSETEGGVERLAQLSRVVVGGAATPDELGERLIGAGVKLISAYGQTECGALMEQSADQWNWYVAMPHNESFLKFEPVEDNLYHLIILPGLATKVLSNRPDGSYASNDLFRSHPTDPRKWKFVSRYDDIIVLLNGENADPAPIEQAVASNPNIRVTIAFGAGRDSLGLLVIPSSNASGLSREELVRSIVPNLERGNALVSAYARVAPDDVLVASPETEVPMTDKSTVQRSVLLRQFAAEIESHYIKRESSNAHGGQADLSDVEVAQVVRRCVETELRQEETDEKTPLLVNTDFFSLGMDSLQTSRIRARLLRNIDMRGHHLATNVIFDYPSISLLAEHIINIHKGHKKITRPTQAAAEELVHKYSQFASVEAGTVRMGSQRVLLTGATGFIGCHVLHSLLAQENVFQVYCLVRATSDDAAASRIEKALQDAGIYDEKQSYKIKALACNLGDDHLGLCRSQYESMQISVTTVIHAAWAVNFNMKLESFETPSIAGVSHLLNLAMRSPLEPKPTFAFISSVAAVMRARPLPIREVRHGWAGVSEMGYGQSKWVAEEVCSAAAEHCGLPVQIIRVGQVAGDTRYGIWNPSEAIPATVQSALTIGALPIIESGDQENYWIPVDIAASIIVQLALPSRQAPGATKQSLSIFHVVNTVPLRWNTEFLPTLQRHGLSFEMIPGREWVHRLEKSNPDLRLNPPYRLLEFFKQRYGHIGDEEDGDLRLDIAKSRQAAAALDSGFAIDDELVGKFLKYWTLSSWQGSNTKSNGTAALHGKIVVR</sequence>
<feature type="domain" description="Carrier" evidence="3">
    <location>
        <begin position="539"/>
        <end position="620"/>
    </location>
</feature>
<keyword evidence="2" id="KW-0597">Phosphoprotein</keyword>
<accession>A0A1Y2DAL4</accession>
<gene>
    <name evidence="4" type="ORF">BCR38DRAFT_505145</name>
</gene>
<evidence type="ECO:0000313" key="4">
    <source>
        <dbReference type="EMBL" id="ORY56310.1"/>
    </source>
</evidence>
<dbReference type="PANTHER" id="PTHR43439">
    <property type="entry name" value="PHENYLACETATE-COENZYME A LIGASE"/>
    <property type="match status" value="1"/>
</dbReference>
<dbReference type="STRING" id="1141098.A0A1Y2DAL4"/>
<dbReference type="InterPro" id="IPR000873">
    <property type="entry name" value="AMP-dep_synth/lig_dom"/>
</dbReference>
<dbReference type="Gene3D" id="3.40.50.720">
    <property type="entry name" value="NAD(P)-binding Rossmann-like Domain"/>
    <property type="match status" value="1"/>
</dbReference>
<dbReference type="InterPro" id="IPR020845">
    <property type="entry name" value="AMP-binding_CS"/>
</dbReference>
<dbReference type="GeneID" id="63781128"/>
<dbReference type="RefSeq" id="XP_040710027.1">
    <property type="nucleotide sequence ID" value="XM_040864916.1"/>
</dbReference>
<organism evidence="4 5">
    <name type="scientific">Pseudomassariella vexata</name>
    <dbReference type="NCBI Taxonomy" id="1141098"/>
    <lineage>
        <taxon>Eukaryota</taxon>
        <taxon>Fungi</taxon>
        <taxon>Dikarya</taxon>
        <taxon>Ascomycota</taxon>
        <taxon>Pezizomycotina</taxon>
        <taxon>Sordariomycetes</taxon>
        <taxon>Xylariomycetidae</taxon>
        <taxon>Amphisphaeriales</taxon>
        <taxon>Pseudomassariaceae</taxon>
        <taxon>Pseudomassariella</taxon>
    </lineage>
</organism>
<name>A0A1Y2DAL4_9PEZI</name>
<dbReference type="PROSITE" id="PS00455">
    <property type="entry name" value="AMP_BINDING"/>
    <property type="match status" value="1"/>
</dbReference>
<dbReference type="InterPro" id="IPR036736">
    <property type="entry name" value="ACP-like_sf"/>
</dbReference>
<dbReference type="InterPro" id="IPR036291">
    <property type="entry name" value="NAD(P)-bd_dom_sf"/>
</dbReference>
<evidence type="ECO:0000313" key="5">
    <source>
        <dbReference type="Proteomes" id="UP000193689"/>
    </source>
</evidence>
<dbReference type="Pfam" id="PF00550">
    <property type="entry name" value="PP-binding"/>
    <property type="match status" value="1"/>
</dbReference>